<accession>A0ABW3D1Q2</accession>
<sequence length="210" mass="24695">MIQELKDRYGNLFESELLQEINQVGTFKEIPAGFKLLEIGDYIRSMPLLVSGAIKILREDKDGDELLLYFLEPGDTCAMTLTCCLGQTRSEIRAIAEMDTKLIMVPVQKMDEWMMKYKSWRNFVIESYHLRLNEMLETIDNIAFLKMDDRLLKYLKEKSRVNNEMVIRNTHQEIAYDLHTSRVVISRLLKKLENLGKIELHRNHINLLEL</sequence>
<dbReference type="Pfam" id="PF13545">
    <property type="entry name" value="HTH_Crp_2"/>
    <property type="match status" value="1"/>
</dbReference>
<gene>
    <name evidence="5" type="ORF">ACFQ1M_11890</name>
</gene>
<keyword evidence="6" id="KW-1185">Reference proteome</keyword>
<dbReference type="InterPro" id="IPR050397">
    <property type="entry name" value="Env_Response_Regulators"/>
</dbReference>
<dbReference type="SUPFAM" id="SSF46785">
    <property type="entry name" value="Winged helix' DNA-binding domain"/>
    <property type="match status" value="1"/>
</dbReference>
<dbReference type="SMART" id="SM00419">
    <property type="entry name" value="HTH_CRP"/>
    <property type="match status" value="1"/>
</dbReference>
<dbReference type="EMBL" id="JBHTJH010000017">
    <property type="protein sequence ID" value="MFD0862906.1"/>
    <property type="molecule type" value="Genomic_DNA"/>
</dbReference>
<keyword evidence="3" id="KW-0804">Transcription</keyword>
<comment type="caution">
    <text evidence="5">The sequence shown here is derived from an EMBL/GenBank/DDBJ whole genome shotgun (WGS) entry which is preliminary data.</text>
</comment>
<evidence type="ECO:0000313" key="5">
    <source>
        <dbReference type="EMBL" id="MFD0862906.1"/>
    </source>
</evidence>
<dbReference type="CDD" id="cd00038">
    <property type="entry name" value="CAP_ED"/>
    <property type="match status" value="1"/>
</dbReference>
<keyword evidence="2" id="KW-0238">DNA-binding</keyword>
<evidence type="ECO:0000256" key="3">
    <source>
        <dbReference type="ARBA" id="ARBA00023163"/>
    </source>
</evidence>
<dbReference type="SUPFAM" id="SSF51206">
    <property type="entry name" value="cAMP-binding domain-like"/>
    <property type="match status" value="1"/>
</dbReference>
<organism evidence="5 6">
    <name type="scientific">Sungkyunkwania multivorans</name>
    <dbReference type="NCBI Taxonomy" id="1173618"/>
    <lineage>
        <taxon>Bacteria</taxon>
        <taxon>Pseudomonadati</taxon>
        <taxon>Bacteroidota</taxon>
        <taxon>Flavobacteriia</taxon>
        <taxon>Flavobacteriales</taxon>
        <taxon>Flavobacteriaceae</taxon>
        <taxon>Sungkyunkwania</taxon>
    </lineage>
</organism>
<dbReference type="Proteomes" id="UP001596978">
    <property type="component" value="Unassembled WGS sequence"/>
</dbReference>
<feature type="domain" description="HTH crp-type" evidence="4">
    <location>
        <begin position="161"/>
        <end position="209"/>
    </location>
</feature>
<dbReference type="RefSeq" id="WP_386408473.1">
    <property type="nucleotide sequence ID" value="NZ_JBHTJH010000017.1"/>
</dbReference>
<evidence type="ECO:0000259" key="4">
    <source>
        <dbReference type="SMART" id="SM00419"/>
    </source>
</evidence>
<protein>
    <submittedName>
        <fullName evidence="5">Crp/Fnr family transcriptional regulator</fullName>
    </submittedName>
</protein>
<dbReference type="InterPro" id="IPR036390">
    <property type="entry name" value="WH_DNA-bd_sf"/>
</dbReference>
<name>A0ABW3D1Q2_9FLAO</name>
<evidence type="ECO:0000256" key="2">
    <source>
        <dbReference type="ARBA" id="ARBA00023125"/>
    </source>
</evidence>
<dbReference type="InterPro" id="IPR000595">
    <property type="entry name" value="cNMP-bd_dom"/>
</dbReference>
<dbReference type="Gene3D" id="2.60.120.10">
    <property type="entry name" value="Jelly Rolls"/>
    <property type="match status" value="1"/>
</dbReference>
<dbReference type="InterPro" id="IPR018490">
    <property type="entry name" value="cNMP-bd_dom_sf"/>
</dbReference>
<keyword evidence="1" id="KW-0805">Transcription regulation</keyword>
<proteinExistence type="predicted"/>
<reference evidence="6" key="1">
    <citation type="journal article" date="2019" name="Int. J. Syst. Evol. Microbiol.">
        <title>The Global Catalogue of Microorganisms (GCM) 10K type strain sequencing project: providing services to taxonomists for standard genome sequencing and annotation.</title>
        <authorList>
            <consortium name="The Broad Institute Genomics Platform"/>
            <consortium name="The Broad Institute Genome Sequencing Center for Infectious Disease"/>
            <person name="Wu L."/>
            <person name="Ma J."/>
        </authorList>
    </citation>
    <scope>NUCLEOTIDE SEQUENCE [LARGE SCALE GENOMIC DNA]</scope>
    <source>
        <strain evidence="6">CCUG 62952</strain>
    </source>
</reference>
<dbReference type="Gene3D" id="1.10.10.10">
    <property type="entry name" value="Winged helix-like DNA-binding domain superfamily/Winged helix DNA-binding domain"/>
    <property type="match status" value="1"/>
</dbReference>
<evidence type="ECO:0000313" key="6">
    <source>
        <dbReference type="Proteomes" id="UP001596978"/>
    </source>
</evidence>
<dbReference type="InterPro" id="IPR012318">
    <property type="entry name" value="HTH_CRP"/>
</dbReference>
<evidence type="ECO:0000256" key="1">
    <source>
        <dbReference type="ARBA" id="ARBA00023015"/>
    </source>
</evidence>
<dbReference type="PANTHER" id="PTHR24567:SF26">
    <property type="entry name" value="REGULATORY PROTEIN YEIL"/>
    <property type="match status" value="1"/>
</dbReference>
<dbReference type="Pfam" id="PF00027">
    <property type="entry name" value="cNMP_binding"/>
    <property type="match status" value="1"/>
</dbReference>
<dbReference type="PANTHER" id="PTHR24567">
    <property type="entry name" value="CRP FAMILY TRANSCRIPTIONAL REGULATORY PROTEIN"/>
    <property type="match status" value="1"/>
</dbReference>
<dbReference type="InterPro" id="IPR036388">
    <property type="entry name" value="WH-like_DNA-bd_sf"/>
</dbReference>
<dbReference type="InterPro" id="IPR014710">
    <property type="entry name" value="RmlC-like_jellyroll"/>
</dbReference>